<organism evidence="9 10">
    <name type="scientific">Novosphingobium pituita</name>
    <dbReference type="NCBI Taxonomy" id="3056842"/>
    <lineage>
        <taxon>Bacteria</taxon>
        <taxon>Pseudomonadati</taxon>
        <taxon>Pseudomonadota</taxon>
        <taxon>Alphaproteobacteria</taxon>
        <taxon>Sphingomonadales</taxon>
        <taxon>Sphingomonadaceae</taxon>
        <taxon>Novosphingobium</taxon>
    </lineage>
</organism>
<feature type="signal peptide" evidence="8">
    <location>
        <begin position="1"/>
        <end position="29"/>
    </location>
</feature>
<dbReference type="Pfam" id="PF06433">
    <property type="entry name" value="Me-amine-dh_H"/>
    <property type="match status" value="1"/>
</dbReference>
<comment type="subcellular location">
    <subcellularLocation>
        <location evidence="1">Periplasm</location>
    </subcellularLocation>
</comment>
<keyword evidence="4 8" id="KW-0732">Signal</keyword>
<proteinExistence type="inferred from homology"/>
<keyword evidence="5" id="KW-0574">Periplasm</keyword>
<comment type="caution">
    <text evidence="9">The sequence shown here is derived from an EMBL/GenBank/DDBJ whole genome shotgun (WGS) entry which is preliminary data.</text>
</comment>
<evidence type="ECO:0000256" key="7">
    <source>
        <dbReference type="ARBA" id="ARBA00023002"/>
    </source>
</evidence>
<dbReference type="PANTHER" id="PTHR47197:SF3">
    <property type="entry name" value="DIHYDRO-HEME D1 DEHYDROGENASE"/>
    <property type="match status" value="1"/>
</dbReference>
<keyword evidence="10" id="KW-1185">Reference proteome</keyword>
<dbReference type="InterPro" id="IPR009451">
    <property type="entry name" value="Metamine_DH_Hvc"/>
</dbReference>
<evidence type="ECO:0000256" key="5">
    <source>
        <dbReference type="ARBA" id="ARBA00022764"/>
    </source>
</evidence>
<keyword evidence="3" id="KW-0813">Transport</keyword>
<dbReference type="Proteomes" id="UP001187221">
    <property type="component" value="Unassembled WGS sequence"/>
</dbReference>
<evidence type="ECO:0000256" key="2">
    <source>
        <dbReference type="ARBA" id="ARBA00010548"/>
    </source>
</evidence>
<keyword evidence="6" id="KW-0249">Electron transport</keyword>
<dbReference type="RefSeq" id="WP_317975734.1">
    <property type="nucleotide sequence ID" value="NZ_BTFW01000001.1"/>
</dbReference>
<evidence type="ECO:0000256" key="3">
    <source>
        <dbReference type="ARBA" id="ARBA00022448"/>
    </source>
</evidence>
<evidence type="ECO:0000256" key="1">
    <source>
        <dbReference type="ARBA" id="ARBA00004418"/>
    </source>
</evidence>
<evidence type="ECO:0008006" key="11">
    <source>
        <dbReference type="Google" id="ProtNLM"/>
    </source>
</evidence>
<dbReference type="PANTHER" id="PTHR47197">
    <property type="entry name" value="PROTEIN NIRF"/>
    <property type="match status" value="1"/>
</dbReference>
<dbReference type="SUPFAM" id="SSF50969">
    <property type="entry name" value="YVTN repeat-like/Quinoprotein amine dehydrogenase"/>
    <property type="match status" value="1"/>
</dbReference>
<protein>
    <recommendedName>
        <fullName evidence="11">Methylamine dehydrogenase heavy chain</fullName>
    </recommendedName>
</protein>
<evidence type="ECO:0000256" key="8">
    <source>
        <dbReference type="SAM" id="SignalP"/>
    </source>
</evidence>
<dbReference type="InterPro" id="IPR011044">
    <property type="entry name" value="Quino_amine_DH_bsu"/>
</dbReference>
<dbReference type="EMBL" id="BTFW01000001">
    <property type="protein sequence ID" value="GMM62122.1"/>
    <property type="molecule type" value="Genomic_DNA"/>
</dbReference>
<gene>
    <name evidence="9" type="ORF">NUTIK01_28990</name>
</gene>
<evidence type="ECO:0000256" key="6">
    <source>
        <dbReference type="ARBA" id="ARBA00022982"/>
    </source>
</evidence>
<dbReference type="Gene3D" id="2.130.10.10">
    <property type="entry name" value="YVTN repeat-like/Quinoprotein amine dehydrogenase"/>
    <property type="match status" value="1"/>
</dbReference>
<reference evidence="9 10" key="1">
    <citation type="submission" date="2023-06" db="EMBL/GenBank/DDBJ databases">
        <title>Draft genome sequence of Novosphingobium sp. strain IK01.</title>
        <authorList>
            <person name="Hatamoto M."/>
            <person name="Ikarashi T."/>
            <person name="Yamaguchi T."/>
        </authorList>
    </citation>
    <scope>NUCLEOTIDE SEQUENCE [LARGE SCALE GENOMIC DNA]</scope>
    <source>
        <strain evidence="9 10">IK01</strain>
    </source>
</reference>
<comment type="similarity">
    <text evidence="2">Belongs to the aromatic amine dehydrogenase heavy chain family.</text>
</comment>
<accession>A0ABQ6PB23</accession>
<sequence length="391" mass="42200">MTFAAIKGRFFATATMALALLATGQASHAAPIASVEPEQSEVAKLEPPKTSWFFINRGFTEASSAIYDTATGKLLGHVETPQLTDLALDPLGKFYYVSSTLWTKGMRGTRQDYVSVFDSIDLKHQADITIPGRLLVGGRKHNFVISPDGRFGYVYNMSPASSVNIVDLVARKFVKTIELPGCASLTPNPGVGLSALCSDGSLATLALTGPKSEITRSEPFFSATDDPIFDNYINDATKNELVMLSYTGNVYVAKLGAKPVVAAPFSLQEAAGVPKGTTAPNTVDWFPGGSQQMALHRASGQLYVLMHMGEFWSHKAGNTEVWQLDMASRKVVKRMTLPEEARQIEVTQEASPRLITAGEDGNVYIFDPATGKQLYKLDHAGSGVITVVEPK</sequence>
<keyword evidence="7" id="KW-0560">Oxidoreductase</keyword>
<evidence type="ECO:0000256" key="4">
    <source>
        <dbReference type="ARBA" id="ARBA00022729"/>
    </source>
</evidence>
<evidence type="ECO:0000313" key="10">
    <source>
        <dbReference type="Proteomes" id="UP001187221"/>
    </source>
</evidence>
<feature type="chain" id="PRO_5047204991" description="Methylamine dehydrogenase heavy chain" evidence="8">
    <location>
        <begin position="30"/>
        <end position="391"/>
    </location>
</feature>
<dbReference type="InterPro" id="IPR051200">
    <property type="entry name" value="Host-pathogen_enzymatic-act"/>
</dbReference>
<name>A0ABQ6PB23_9SPHN</name>
<dbReference type="InterPro" id="IPR015943">
    <property type="entry name" value="WD40/YVTN_repeat-like_dom_sf"/>
</dbReference>
<evidence type="ECO:0000313" key="9">
    <source>
        <dbReference type="EMBL" id="GMM62122.1"/>
    </source>
</evidence>